<evidence type="ECO:0000256" key="3">
    <source>
        <dbReference type="ARBA" id="ARBA00022692"/>
    </source>
</evidence>
<protein>
    <submittedName>
        <fullName evidence="9">FtsX-like permease family protein</fullName>
    </submittedName>
</protein>
<keyword evidence="10" id="KW-1185">Reference proteome</keyword>
<sequence length="383" mass="41539">MRQYFNLFNLAAKQAWRHKTRSILTILGVAVGMFLFSSVETMQAALSKATSVTANDTTLVVYRENRFCPATSRLPEHYLSEIRKIDGVAEAIPIQVAVNNCGASLDVIAFRGVPRENLQSYNPDLELLEGSYDDWMKRSDGALVGQTFAIKRNLNTGDTFEAVGVRVVVSGIIRSPNAQDNNVAYVHLPFLQQASRVGLGTVTQFNVRVTDPSQLDPVAEKIDALFKYDSAPTITRPEKAFFAQTAKDMVEMIGFTRWLGFGAVLGVLGLVANALLLASRSRIKEGAILQTIGFQQQSIGLLVVFEGILLGLAGGILGSFGAAGFFSWQRFTFGSEGLTLALNPSSSVTLAGIVIALVLALLSSVWPAFEAARRPIVESLRDS</sequence>
<comment type="subcellular location">
    <subcellularLocation>
        <location evidence="1">Cell membrane</location>
        <topology evidence="1">Multi-pass membrane protein</topology>
    </subcellularLocation>
</comment>
<evidence type="ECO:0000313" key="9">
    <source>
        <dbReference type="EMBL" id="NDV62916.1"/>
    </source>
</evidence>
<dbReference type="InterPro" id="IPR051125">
    <property type="entry name" value="ABC-4/HrtB_transporter"/>
</dbReference>
<dbReference type="Pfam" id="PF12704">
    <property type="entry name" value="MacB_PCD"/>
    <property type="match status" value="1"/>
</dbReference>
<keyword evidence="5 6" id="KW-0472">Membrane</keyword>
<gene>
    <name evidence="9" type="ORF">G0Q06_10675</name>
</gene>
<keyword evidence="4 6" id="KW-1133">Transmembrane helix</keyword>
<evidence type="ECO:0000256" key="4">
    <source>
        <dbReference type="ARBA" id="ARBA00022989"/>
    </source>
</evidence>
<organism evidence="9 10">
    <name type="scientific">Oceanipulchritudo coccoides</name>
    <dbReference type="NCBI Taxonomy" id="2706888"/>
    <lineage>
        <taxon>Bacteria</taxon>
        <taxon>Pseudomonadati</taxon>
        <taxon>Verrucomicrobiota</taxon>
        <taxon>Opitutia</taxon>
        <taxon>Puniceicoccales</taxon>
        <taxon>Oceanipulchritudinaceae</taxon>
        <taxon>Oceanipulchritudo</taxon>
    </lineage>
</organism>
<evidence type="ECO:0000256" key="5">
    <source>
        <dbReference type="ARBA" id="ARBA00023136"/>
    </source>
</evidence>
<dbReference type="EMBL" id="JAAGNX010000003">
    <property type="protein sequence ID" value="NDV62916.1"/>
    <property type="molecule type" value="Genomic_DNA"/>
</dbReference>
<keyword evidence="2" id="KW-1003">Cell membrane</keyword>
<evidence type="ECO:0000313" key="10">
    <source>
        <dbReference type="Proteomes" id="UP000478417"/>
    </source>
</evidence>
<feature type="domain" description="ABC3 transporter permease C-terminal" evidence="7">
    <location>
        <begin position="261"/>
        <end position="375"/>
    </location>
</feature>
<dbReference type="Pfam" id="PF02687">
    <property type="entry name" value="FtsX"/>
    <property type="match status" value="1"/>
</dbReference>
<evidence type="ECO:0000259" key="8">
    <source>
        <dbReference type="Pfam" id="PF12704"/>
    </source>
</evidence>
<keyword evidence="3 6" id="KW-0812">Transmembrane</keyword>
<feature type="transmembrane region" description="Helical" evidence="6">
    <location>
        <begin position="21"/>
        <end position="39"/>
    </location>
</feature>
<feature type="transmembrane region" description="Helical" evidence="6">
    <location>
        <begin position="299"/>
        <end position="328"/>
    </location>
</feature>
<feature type="transmembrane region" description="Helical" evidence="6">
    <location>
        <begin position="348"/>
        <end position="369"/>
    </location>
</feature>
<dbReference type="PANTHER" id="PTHR43738">
    <property type="entry name" value="ABC TRANSPORTER, MEMBRANE PROTEIN"/>
    <property type="match status" value="1"/>
</dbReference>
<dbReference type="PANTHER" id="PTHR43738:SF3">
    <property type="entry name" value="ABC TRANSPORTER PERMEASE"/>
    <property type="match status" value="1"/>
</dbReference>
<dbReference type="Proteomes" id="UP000478417">
    <property type="component" value="Unassembled WGS sequence"/>
</dbReference>
<feature type="domain" description="MacB-like periplasmic core" evidence="8">
    <location>
        <begin position="22"/>
        <end position="224"/>
    </location>
</feature>
<evidence type="ECO:0000259" key="7">
    <source>
        <dbReference type="Pfam" id="PF02687"/>
    </source>
</evidence>
<evidence type="ECO:0000256" key="1">
    <source>
        <dbReference type="ARBA" id="ARBA00004651"/>
    </source>
</evidence>
<dbReference type="AlphaFoldDB" id="A0A6B2M3C7"/>
<reference evidence="9 10" key="1">
    <citation type="submission" date="2020-02" db="EMBL/GenBank/DDBJ databases">
        <title>Albibacoteraceae fam. nov., the first described family within the subdivision 4 Verrucomicrobia.</title>
        <authorList>
            <person name="Xi F."/>
        </authorList>
    </citation>
    <scope>NUCLEOTIDE SEQUENCE [LARGE SCALE GENOMIC DNA]</scope>
    <source>
        <strain evidence="9 10">CK1056</strain>
    </source>
</reference>
<feature type="transmembrane region" description="Helical" evidence="6">
    <location>
        <begin position="258"/>
        <end position="278"/>
    </location>
</feature>
<dbReference type="InterPro" id="IPR003838">
    <property type="entry name" value="ABC3_permease_C"/>
</dbReference>
<comment type="caution">
    <text evidence="9">The sequence shown here is derived from an EMBL/GenBank/DDBJ whole genome shotgun (WGS) entry which is preliminary data.</text>
</comment>
<evidence type="ECO:0000256" key="2">
    <source>
        <dbReference type="ARBA" id="ARBA00022475"/>
    </source>
</evidence>
<dbReference type="InterPro" id="IPR025857">
    <property type="entry name" value="MacB_PCD"/>
</dbReference>
<accession>A0A6B2M3C7</accession>
<proteinExistence type="predicted"/>
<name>A0A6B2M3C7_9BACT</name>
<dbReference type="RefSeq" id="WP_163965709.1">
    <property type="nucleotide sequence ID" value="NZ_JAAGNX010000003.1"/>
</dbReference>
<dbReference type="GO" id="GO:0005886">
    <property type="term" value="C:plasma membrane"/>
    <property type="evidence" value="ECO:0007669"/>
    <property type="project" value="UniProtKB-SubCell"/>
</dbReference>
<evidence type="ECO:0000256" key="6">
    <source>
        <dbReference type="SAM" id="Phobius"/>
    </source>
</evidence>